<evidence type="ECO:0000256" key="5">
    <source>
        <dbReference type="SAM" id="Coils"/>
    </source>
</evidence>
<keyword evidence="4" id="KW-0496">Mitochondrion</keyword>
<comment type="caution">
    <text evidence="7">The sequence shown here is derived from an EMBL/GenBank/DDBJ whole genome shotgun (WGS) entry which is preliminary data.</text>
</comment>
<dbReference type="Proteomes" id="UP001196530">
    <property type="component" value="Unassembled WGS sequence"/>
</dbReference>
<evidence type="ECO:0000256" key="3">
    <source>
        <dbReference type="ARBA" id="ARBA00022946"/>
    </source>
</evidence>
<comment type="similarity">
    <text evidence="2">Belongs to the ATP11 family.</text>
</comment>
<keyword evidence="3" id="KW-0809">Transit peptide</keyword>
<dbReference type="GO" id="GO:0033615">
    <property type="term" value="P:mitochondrial proton-transporting ATP synthase complex assembly"/>
    <property type="evidence" value="ECO:0007669"/>
    <property type="project" value="TreeGrafter"/>
</dbReference>
<evidence type="ECO:0000313" key="7">
    <source>
        <dbReference type="EMBL" id="KAG7821017.1"/>
    </source>
</evidence>
<proteinExistence type="inferred from homology"/>
<evidence type="ECO:0000256" key="6">
    <source>
        <dbReference type="SAM" id="MobiDB-lite"/>
    </source>
</evidence>
<evidence type="ECO:0000256" key="1">
    <source>
        <dbReference type="ARBA" id="ARBA00004173"/>
    </source>
</evidence>
<keyword evidence="5" id="KW-0175">Coiled coil</keyword>
<dbReference type="PANTHER" id="PTHR13126:SF0">
    <property type="entry name" value="ATP SYNTHASE MITOCHONDRIAL F1 COMPLEX ASSEMBLY FACTOR 1"/>
    <property type="match status" value="1"/>
</dbReference>
<dbReference type="GeneID" id="66125152"/>
<evidence type="ECO:0000313" key="8">
    <source>
        <dbReference type="Proteomes" id="UP001196530"/>
    </source>
</evidence>
<feature type="region of interest" description="Disordered" evidence="6">
    <location>
        <begin position="81"/>
        <end position="104"/>
    </location>
</feature>
<feature type="coiled-coil region" evidence="5">
    <location>
        <begin position="30"/>
        <end position="69"/>
    </location>
</feature>
<comment type="subcellular location">
    <subcellularLocation>
        <location evidence="1">Mitochondrion</location>
    </subcellularLocation>
</comment>
<dbReference type="PANTHER" id="PTHR13126">
    <property type="entry name" value="CHAPERONE ATP11"/>
    <property type="match status" value="1"/>
</dbReference>
<gene>
    <name evidence="7" type="ORF">KL928_001101</name>
</gene>
<protein>
    <submittedName>
        <fullName evidence="7">Uncharacterized protein</fullName>
    </submittedName>
</protein>
<dbReference type="Pfam" id="PF06644">
    <property type="entry name" value="ATP11"/>
    <property type="match status" value="1"/>
</dbReference>
<name>A0AAN6DIN5_PICAN</name>
<evidence type="ECO:0000256" key="2">
    <source>
        <dbReference type="ARBA" id="ARBA00009116"/>
    </source>
</evidence>
<organism evidence="7 8">
    <name type="scientific">Pichia angusta</name>
    <name type="common">Yeast</name>
    <name type="synonym">Hansenula polymorpha</name>
    <dbReference type="NCBI Taxonomy" id="870730"/>
    <lineage>
        <taxon>Eukaryota</taxon>
        <taxon>Fungi</taxon>
        <taxon>Dikarya</taxon>
        <taxon>Ascomycota</taxon>
        <taxon>Saccharomycotina</taxon>
        <taxon>Pichiomycetes</taxon>
        <taxon>Pichiales</taxon>
        <taxon>Pichiaceae</taxon>
        <taxon>Ogataea</taxon>
    </lineage>
</organism>
<dbReference type="AlphaFoldDB" id="A0AAN6DIN5"/>
<evidence type="ECO:0000256" key="4">
    <source>
        <dbReference type="ARBA" id="ARBA00023128"/>
    </source>
</evidence>
<dbReference type="GO" id="GO:0005739">
    <property type="term" value="C:mitochondrion"/>
    <property type="evidence" value="ECO:0007669"/>
    <property type="project" value="UniProtKB-SubCell"/>
</dbReference>
<sequence length="304" mass="35061">MFLRPRCFFRTAKVTPVRFVAYKAIDKDVIARYKEKLDRKARELGAADAEQLKEKLKDEIEKKKLEMNKIDPLKELEAFEKTQQKTVRNKAKERSPIDPSTPKDPYKTLNSYLDLKKIKGLKADEIEFLWRLRFQKGENTLSAVVPTNTFERLHKNAIKNPTFVLPLPREDAQVEGEGKGDPVEIHFVQWNFVGPNTTHVLITSLAEYKLHKEYARPHTTVMFHQELKEDKGIVMMNGQVEKDSPVTLQEAQLLLLNVQRFYGGLAKTTSESSQKRLELLRKFNSGDPAFSMGELIELAQSMEN</sequence>
<dbReference type="InterPro" id="IPR010591">
    <property type="entry name" value="ATP11"/>
</dbReference>
<accession>A0AAN6DIN5</accession>
<dbReference type="EMBL" id="JAHLUX010000002">
    <property type="protein sequence ID" value="KAG7821017.1"/>
    <property type="molecule type" value="Genomic_DNA"/>
</dbReference>
<dbReference type="RefSeq" id="XP_043061560.1">
    <property type="nucleotide sequence ID" value="XM_043201430.1"/>
</dbReference>
<reference evidence="7" key="1">
    <citation type="journal article" date="2021" name="G3 (Bethesda)">
        <title>Genomic diversity, chromosomal rearrangements, and interspecies hybridization in the ogataea polymorpha species complex.</title>
        <authorList>
            <person name="Hanson S.J."/>
            <person name="Cinneide E.O."/>
            <person name="Salzberg L.I."/>
            <person name="Wolfe K.H."/>
            <person name="McGowan J."/>
            <person name="Fitzpatrick D.A."/>
            <person name="Matlin K."/>
        </authorList>
    </citation>
    <scope>NUCLEOTIDE SEQUENCE</scope>
    <source>
        <strain evidence="7">61-244</strain>
    </source>
</reference>